<protein>
    <recommendedName>
        <fullName evidence="4">ABC transporter permease</fullName>
    </recommendedName>
</protein>
<evidence type="ECO:0000313" key="2">
    <source>
        <dbReference type="EMBL" id="NBJ93003.1"/>
    </source>
</evidence>
<keyword evidence="1" id="KW-0472">Membrane</keyword>
<feature type="transmembrane region" description="Helical" evidence="1">
    <location>
        <begin position="170"/>
        <end position="190"/>
    </location>
</feature>
<keyword evidence="3" id="KW-1185">Reference proteome</keyword>
<reference evidence="2" key="1">
    <citation type="submission" date="2018-09" db="EMBL/GenBank/DDBJ databases">
        <title>Murine metabolic-syndrome-specific gut microbial biobank.</title>
        <authorList>
            <person name="Liu C."/>
        </authorList>
    </citation>
    <scope>NUCLEOTIDE SEQUENCE</scope>
    <source>
        <strain evidence="2">D42-62</strain>
    </source>
</reference>
<evidence type="ECO:0000256" key="1">
    <source>
        <dbReference type="SAM" id="Phobius"/>
    </source>
</evidence>
<feature type="transmembrane region" description="Helical" evidence="1">
    <location>
        <begin position="14"/>
        <end position="35"/>
    </location>
</feature>
<dbReference type="AlphaFoldDB" id="A0A9X5BFT5"/>
<accession>A0A9X5BFT5</accession>
<comment type="caution">
    <text evidence="2">The sequence shown here is derived from an EMBL/GenBank/DDBJ whole genome shotgun (WGS) entry which is preliminary data.</text>
</comment>
<feature type="transmembrane region" description="Helical" evidence="1">
    <location>
        <begin position="95"/>
        <end position="123"/>
    </location>
</feature>
<dbReference type="Proteomes" id="UP001154420">
    <property type="component" value="Unassembled WGS sequence"/>
</dbReference>
<dbReference type="EMBL" id="QZDT01000014">
    <property type="protein sequence ID" value="NBJ93003.1"/>
    <property type="molecule type" value="Genomic_DNA"/>
</dbReference>
<feature type="transmembrane region" description="Helical" evidence="1">
    <location>
        <begin position="227"/>
        <end position="251"/>
    </location>
</feature>
<gene>
    <name evidence="2" type="ORF">D5281_10440</name>
</gene>
<evidence type="ECO:0008006" key="4">
    <source>
        <dbReference type="Google" id="ProtNLM"/>
    </source>
</evidence>
<keyword evidence="1" id="KW-1133">Transmembrane helix</keyword>
<evidence type="ECO:0000313" key="3">
    <source>
        <dbReference type="Proteomes" id="UP001154420"/>
    </source>
</evidence>
<keyword evidence="1" id="KW-0812">Transmembrane</keyword>
<name>A0A9X5BFT5_9FIRM</name>
<organism evidence="2 3">
    <name type="scientific">Parablautia muri</name>
    <dbReference type="NCBI Taxonomy" id="2320879"/>
    <lineage>
        <taxon>Bacteria</taxon>
        <taxon>Bacillati</taxon>
        <taxon>Bacillota</taxon>
        <taxon>Clostridia</taxon>
        <taxon>Lachnospirales</taxon>
        <taxon>Lachnospiraceae</taxon>
        <taxon>Parablautia</taxon>
    </lineage>
</organism>
<sequence length="258" mass="28179">MHMKFLWTDIKRSFANPGFFAGIFGLGALLAYNFVTESLHSGSPYYAIVNILAVSGFTVFLPVFPVLGYASRFCGEYESGYYRLILARMKIQKFAWVRMTSVALSGGAIVAFPYLLICLAAVYQKAPGLADANSLGLDAFGVNVLRVETDIEMVVIGQTYGVGVMVAVKVLLGFLFGAAWALVGLAFAVWMPNKYVSLIAPFVLYESLYILMPNCLNPALLVRGDDAGHLLSLVMECVWLFAAAAAAMTGFRRRCKDE</sequence>
<proteinExistence type="predicted"/>
<feature type="transmembrane region" description="Helical" evidence="1">
    <location>
        <begin position="47"/>
        <end position="74"/>
    </location>
</feature>